<accession>F2Z601</accession>
<name>F2Z601_SULAC</name>
<keyword evidence="2" id="KW-1185">Reference proteome</keyword>
<sequence>MSQQLRLDLRGKSCDEYILEISKVLVNMKPGDILNIIADKDRIMCTHQLLRNAPRYLFKGDVVDDHAEISIRRLR</sequence>
<dbReference type="STRING" id="330779.Saci_0194"/>
<evidence type="ECO:0000313" key="2">
    <source>
        <dbReference type="Proteomes" id="UP000001018"/>
    </source>
</evidence>
<dbReference type="PIR" id="S34615">
    <property type="entry name" value="S34615"/>
</dbReference>
<organism evidence="1 2">
    <name type="scientific">Sulfolobus acidocaldarius (strain ATCC 33909 / DSM 639 / JCM 8929 / NBRC 15157 / NCIMB 11770)</name>
    <dbReference type="NCBI Taxonomy" id="330779"/>
    <lineage>
        <taxon>Archaea</taxon>
        <taxon>Thermoproteota</taxon>
        <taxon>Thermoprotei</taxon>
        <taxon>Sulfolobales</taxon>
        <taxon>Sulfolobaceae</taxon>
        <taxon>Sulfolobus</taxon>
    </lineage>
</organism>
<dbReference type="KEGG" id="sai:Saci_0194"/>
<reference evidence="1 2" key="1">
    <citation type="journal article" date="2005" name="J. Bacteriol.">
        <title>The genome of Sulfolobus acidocaldarius, a model organism of the Crenarchaeota.</title>
        <authorList>
            <person name="Chen L."/>
            <person name="Brugger K."/>
            <person name="Skovgaard M."/>
            <person name="Redder P."/>
            <person name="She Q."/>
            <person name="Torarinsson E."/>
            <person name="Greve B."/>
            <person name="Awayez M."/>
            <person name="Zibat A."/>
            <person name="Klenk H.-P."/>
            <person name="Garrett R.A."/>
        </authorList>
    </citation>
    <scope>NUCLEOTIDE SEQUENCE [LARGE SCALE GENOMIC DNA]</scope>
    <source>
        <strain evidence="2">ATCC 33909 / DSM 639 / JCM 8929 / NBRC 15157 / NCIMB 11770</strain>
    </source>
</reference>
<gene>
    <name evidence="1" type="ordered locus">Saci_0194</name>
</gene>
<dbReference type="PATRIC" id="fig|330779.12.peg.186"/>
<proteinExistence type="predicted"/>
<dbReference type="RefSeq" id="WP_011277114.1">
    <property type="nucleotide sequence ID" value="NC_007181.1"/>
</dbReference>
<dbReference type="SUPFAM" id="SSF64307">
    <property type="entry name" value="SirA-like"/>
    <property type="match status" value="1"/>
</dbReference>
<dbReference type="Gene3D" id="3.30.110.40">
    <property type="entry name" value="TusA-like domain"/>
    <property type="match status" value="1"/>
</dbReference>
<dbReference type="GeneID" id="14550722"/>
<dbReference type="eggNOG" id="arCOG02074">
    <property type="taxonomic scope" value="Archaea"/>
</dbReference>
<evidence type="ECO:0000313" key="1">
    <source>
        <dbReference type="EMBL" id="AAY79613.1"/>
    </source>
</evidence>
<dbReference type="AlphaFoldDB" id="F2Z601"/>
<dbReference type="Proteomes" id="UP000001018">
    <property type="component" value="Chromosome"/>
</dbReference>
<protein>
    <submittedName>
        <fullName evidence="1">Conserved protein</fullName>
    </submittedName>
</protein>
<dbReference type="InterPro" id="IPR036868">
    <property type="entry name" value="TusA-like_sf"/>
</dbReference>
<dbReference type="EMBL" id="CP000077">
    <property type="protein sequence ID" value="AAY79613.1"/>
    <property type="molecule type" value="Genomic_DNA"/>
</dbReference>
<dbReference type="HOGENOM" id="CLU_2713031_0_0_2"/>